<sequence>MADLQTYQQQFLDLLQSGKYSDFVLTCNGAEWKLHKAIACTKSPVIATALDGLYIEAQTGRISSTFDVATMGRLVQFLYIGDYSSSPGLAGTRPSLETLRDESRCLEAEINLNIAADYYGIQALSAICRLFSDRYRAERFINHSWDTASFLTLLKNAEDWVIDESMWQIMIDGAVAHIAELVRSTEFHEIKLKNKTLIEIMSAQVRMDEEAREGGRPSTASSSESASPA</sequence>
<protein>
    <recommendedName>
        <fullName evidence="2">BTB domain-containing protein</fullName>
    </recommendedName>
</protein>
<name>A0A9N9UIN0_9HYPO</name>
<dbReference type="EMBL" id="CABFNO020001436">
    <property type="protein sequence ID" value="CAG9987674.1"/>
    <property type="molecule type" value="Genomic_DNA"/>
</dbReference>
<feature type="region of interest" description="Disordered" evidence="1">
    <location>
        <begin position="208"/>
        <end position="229"/>
    </location>
</feature>
<evidence type="ECO:0000256" key="1">
    <source>
        <dbReference type="SAM" id="MobiDB-lite"/>
    </source>
</evidence>
<dbReference type="PANTHER" id="PTHR47843">
    <property type="entry name" value="BTB DOMAIN-CONTAINING PROTEIN-RELATED"/>
    <property type="match status" value="1"/>
</dbReference>
<organism evidence="3 4">
    <name type="scientific">Clonostachys byssicola</name>
    <dbReference type="NCBI Taxonomy" id="160290"/>
    <lineage>
        <taxon>Eukaryota</taxon>
        <taxon>Fungi</taxon>
        <taxon>Dikarya</taxon>
        <taxon>Ascomycota</taxon>
        <taxon>Pezizomycotina</taxon>
        <taxon>Sordariomycetes</taxon>
        <taxon>Hypocreomycetidae</taxon>
        <taxon>Hypocreales</taxon>
        <taxon>Bionectriaceae</taxon>
        <taxon>Clonostachys</taxon>
    </lineage>
</organism>
<dbReference type="OrthoDB" id="1022638at2759"/>
<dbReference type="AlphaFoldDB" id="A0A9N9UIN0"/>
<keyword evidence="4" id="KW-1185">Reference proteome</keyword>
<evidence type="ECO:0000313" key="4">
    <source>
        <dbReference type="Proteomes" id="UP000754883"/>
    </source>
</evidence>
<accession>A0A9N9UIN0</accession>
<evidence type="ECO:0000259" key="2">
    <source>
        <dbReference type="PROSITE" id="PS50097"/>
    </source>
</evidence>
<dbReference type="PANTHER" id="PTHR47843:SF5">
    <property type="entry name" value="BTB_POZ DOMAIN PROTEIN"/>
    <property type="match status" value="1"/>
</dbReference>
<dbReference type="InterPro" id="IPR011333">
    <property type="entry name" value="SKP1/BTB/POZ_sf"/>
</dbReference>
<evidence type="ECO:0000313" key="3">
    <source>
        <dbReference type="EMBL" id="CAG9987674.1"/>
    </source>
</evidence>
<gene>
    <name evidence="3" type="ORF">CBYS24578_00014951</name>
</gene>
<dbReference type="Pfam" id="PF00651">
    <property type="entry name" value="BTB"/>
    <property type="match status" value="1"/>
</dbReference>
<proteinExistence type="predicted"/>
<feature type="compositionally biased region" description="Low complexity" evidence="1">
    <location>
        <begin position="217"/>
        <end position="229"/>
    </location>
</feature>
<dbReference type="Proteomes" id="UP000754883">
    <property type="component" value="Unassembled WGS sequence"/>
</dbReference>
<dbReference type="PROSITE" id="PS50097">
    <property type="entry name" value="BTB"/>
    <property type="match status" value="1"/>
</dbReference>
<reference evidence="3" key="1">
    <citation type="submission" date="2021-10" db="EMBL/GenBank/DDBJ databases">
        <authorList>
            <person name="Piombo E."/>
        </authorList>
    </citation>
    <scope>NUCLEOTIDE SEQUENCE</scope>
</reference>
<dbReference type="Gene3D" id="3.30.710.10">
    <property type="entry name" value="Potassium Channel Kv1.1, Chain A"/>
    <property type="match status" value="1"/>
</dbReference>
<dbReference type="InterPro" id="IPR000210">
    <property type="entry name" value="BTB/POZ_dom"/>
</dbReference>
<dbReference type="SUPFAM" id="SSF54695">
    <property type="entry name" value="POZ domain"/>
    <property type="match status" value="1"/>
</dbReference>
<feature type="domain" description="BTB" evidence="2">
    <location>
        <begin position="21"/>
        <end position="87"/>
    </location>
</feature>
<comment type="caution">
    <text evidence="3">The sequence shown here is derived from an EMBL/GenBank/DDBJ whole genome shotgun (WGS) entry which is preliminary data.</text>
</comment>